<dbReference type="OrthoDB" id="14970at2759"/>
<dbReference type="Proteomes" id="UP000769528">
    <property type="component" value="Unassembled WGS sequence"/>
</dbReference>
<dbReference type="InterPro" id="IPR001753">
    <property type="entry name" value="Enoyl-CoA_hydra/iso"/>
</dbReference>
<accession>A0A9P8PH18</accession>
<gene>
    <name evidence="2" type="ORF">WICMUC_004692</name>
</gene>
<dbReference type="PANTHER" id="PTHR43149">
    <property type="entry name" value="ENOYL-COA HYDRATASE"/>
    <property type="match status" value="1"/>
</dbReference>
<keyword evidence="3" id="KW-1185">Reference proteome</keyword>
<dbReference type="Pfam" id="PF00378">
    <property type="entry name" value="ECH_1"/>
    <property type="match status" value="1"/>
</dbReference>
<reference evidence="2" key="2">
    <citation type="submission" date="2021-01" db="EMBL/GenBank/DDBJ databases">
        <authorList>
            <person name="Schikora-Tamarit M.A."/>
        </authorList>
    </citation>
    <scope>NUCLEOTIDE SEQUENCE</scope>
    <source>
        <strain evidence="2">CBS6341</strain>
    </source>
</reference>
<dbReference type="EMBL" id="JAEUBF010001281">
    <property type="protein sequence ID" value="KAH3671395.1"/>
    <property type="molecule type" value="Genomic_DNA"/>
</dbReference>
<name>A0A9P8PH18_9ASCO</name>
<evidence type="ECO:0000313" key="2">
    <source>
        <dbReference type="EMBL" id="KAH3671395.1"/>
    </source>
</evidence>
<evidence type="ECO:0008006" key="4">
    <source>
        <dbReference type="Google" id="ProtNLM"/>
    </source>
</evidence>
<dbReference type="Gene3D" id="3.90.226.10">
    <property type="entry name" value="2-enoyl-CoA Hydratase, Chain A, domain 1"/>
    <property type="match status" value="1"/>
</dbReference>
<sequence length="267" mass="30287">MSYNHFKLTYLENDIVLISINRPNKRNCFNQQTWYEFAQIFQDLSQNPQNIRVIILDGQGDHFCSGIQLSVLSSGLIPKNSKNSTFNERLSKLKEFQECIKIPLKINIPIISISHGVCFGLGIDIISATNIRICTKDVRFSIKEIDVGIMADIGSLQRLPFITNNISKINELALTGDEFDSDLALKIGLVSEVFPNKIDALNYALKLAQKIKTKYKPAVEGTKKHLELMTINNEFTNKGLDLVARENQILMDSPKFKEFVTKKFSKL</sequence>
<comment type="similarity">
    <text evidence="1">Belongs to the enoyl-CoA hydratase/isomerase family.</text>
</comment>
<dbReference type="GO" id="GO:0005739">
    <property type="term" value="C:mitochondrion"/>
    <property type="evidence" value="ECO:0007669"/>
    <property type="project" value="TreeGrafter"/>
</dbReference>
<comment type="caution">
    <text evidence="2">The sequence shown here is derived from an EMBL/GenBank/DDBJ whole genome shotgun (WGS) entry which is preliminary data.</text>
</comment>
<dbReference type="GO" id="GO:0051750">
    <property type="term" value="F:delta(3,5)-delta(2,4)-dienoyl-CoA isomerase activity"/>
    <property type="evidence" value="ECO:0007669"/>
    <property type="project" value="TreeGrafter"/>
</dbReference>
<dbReference type="AlphaFoldDB" id="A0A9P8PH18"/>
<dbReference type="PANTHER" id="PTHR43149:SF1">
    <property type="entry name" value="DELTA(3,5)-DELTA(2,4)-DIENOYL-COA ISOMERASE, MITOCHONDRIAL"/>
    <property type="match status" value="1"/>
</dbReference>
<protein>
    <recommendedName>
        <fullName evidence="4">Enoyl-CoA hydratase</fullName>
    </recommendedName>
</protein>
<dbReference type="InterPro" id="IPR045002">
    <property type="entry name" value="Ech1-like"/>
</dbReference>
<evidence type="ECO:0000313" key="3">
    <source>
        <dbReference type="Proteomes" id="UP000769528"/>
    </source>
</evidence>
<dbReference type="InterPro" id="IPR029045">
    <property type="entry name" value="ClpP/crotonase-like_dom_sf"/>
</dbReference>
<proteinExistence type="inferred from homology"/>
<reference evidence="2" key="1">
    <citation type="journal article" date="2021" name="Open Biol.">
        <title>Shared evolutionary footprints suggest mitochondrial oxidative damage underlies multiple complex I losses in fungi.</title>
        <authorList>
            <person name="Schikora-Tamarit M.A."/>
            <person name="Marcet-Houben M."/>
            <person name="Nosek J."/>
            <person name="Gabaldon T."/>
        </authorList>
    </citation>
    <scope>NUCLEOTIDE SEQUENCE</scope>
    <source>
        <strain evidence="2">CBS6341</strain>
    </source>
</reference>
<organism evidence="2 3">
    <name type="scientific">Wickerhamomyces mucosus</name>
    <dbReference type="NCBI Taxonomy" id="1378264"/>
    <lineage>
        <taxon>Eukaryota</taxon>
        <taxon>Fungi</taxon>
        <taxon>Dikarya</taxon>
        <taxon>Ascomycota</taxon>
        <taxon>Saccharomycotina</taxon>
        <taxon>Saccharomycetes</taxon>
        <taxon>Phaffomycetales</taxon>
        <taxon>Wickerhamomycetaceae</taxon>
        <taxon>Wickerhamomyces</taxon>
    </lineage>
</organism>
<dbReference type="CDD" id="cd06558">
    <property type="entry name" value="crotonase-like"/>
    <property type="match status" value="1"/>
</dbReference>
<dbReference type="SUPFAM" id="SSF52096">
    <property type="entry name" value="ClpP/crotonase"/>
    <property type="match status" value="1"/>
</dbReference>
<evidence type="ECO:0000256" key="1">
    <source>
        <dbReference type="ARBA" id="ARBA00005254"/>
    </source>
</evidence>